<feature type="non-terminal residue" evidence="1">
    <location>
        <position position="1"/>
    </location>
</feature>
<sequence>INPFQIRNSMNIGCLTINSKLI</sequence>
<name>A0A382HUM9_9ZZZZ</name>
<dbReference type="AlphaFoldDB" id="A0A382HUM9"/>
<dbReference type="EMBL" id="UINC01063400">
    <property type="protein sequence ID" value="SVB90998.1"/>
    <property type="molecule type" value="Genomic_DNA"/>
</dbReference>
<protein>
    <submittedName>
        <fullName evidence="1">Uncharacterized protein</fullName>
    </submittedName>
</protein>
<accession>A0A382HUM9</accession>
<proteinExistence type="predicted"/>
<reference evidence="1" key="1">
    <citation type="submission" date="2018-05" db="EMBL/GenBank/DDBJ databases">
        <authorList>
            <person name="Lanie J.A."/>
            <person name="Ng W.-L."/>
            <person name="Kazmierczak K.M."/>
            <person name="Andrzejewski T.M."/>
            <person name="Davidsen T.M."/>
            <person name="Wayne K.J."/>
            <person name="Tettelin H."/>
            <person name="Glass J.I."/>
            <person name="Rusch D."/>
            <person name="Podicherti R."/>
            <person name="Tsui H.-C.T."/>
            <person name="Winkler M.E."/>
        </authorList>
    </citation>
    <scope>NUCLEOTIDE SEQUENCE</scope>
</reference>
<organism evidence="1">
    <name type="scientific">marine metagenome</name>
    <dbReference type="NCBI Taxonomy" id="408172"/>
    <lineage>
        <taxon>unclassified sequences</taxon>
        <taxon>metagenomes</taxon>
        <taxon>ecological metagenomes</taxon>
    </lineage>
</organism>
<gene>
    <name evidence="1" type="ORF">METZ01_LOCUS243852</name>
</gene>
<evidence type="ECO:0000313" key="1">
    <source>
        <dbReference type="EMBL" id="SVB90998.1"/>
    </source>
</evidence>
<feature type="non-terminal residue" evidence="1">
    <location>
        <position position="22"/>
    </location>
</feature>